<gene>
    <name evidence="1" type="ORF">UFOVP1670_47</name>
</gene>
<protein>
    <submittedName>
        <fullName evidence="1">Uncharacterized protein</fullName>
    </submittedName>
</protein>
<evidence type="ECO:0000313" key="1">
    <source>
        <dbReference type="EMBL" id="CAB4223426.1"/>
    </source>
</evidence>
<sequence length="81" mass="9164">MRVLWLRLCIALLDLSIEYQRHTMYIHARRLAEAQGRARSLRASLASIDCPRRALRVVIAQKGLAPGVHSIAGKPVDLYKE</sequence>
<reference evidence="1" key="1">
    <citation type="submission" date="2020-05" db="EMBL/GenBank/DDBJ databases">
        <authorList>
            <person name="Chiriac C."/>
            <person name="Salcher M."/>
            <person name="Ghai R."/>
            <person name="Kavagutti S V."/>
        </authorList>
    </citation>
    <scope>NUCLEOTIDE SEQUENCE</scope>
</reference>
<proteinExistence type="predicted"/>
<dbReference type="EMBL" id="LR797531">
    <property type="protein sequence ID" value="CAB4223426.1"/>
    <property type="molecule type" value="Genomic_DNA"/>
</dbReference>
<accession>A0A6J5T8G3</accession>
<name>A0A6J5T8G3_9CAUD</name>
<organism evidence="1">
    <name type="scientific">uncultured Caudovirales phage</name>
    <dbReference type="NCBI Taxonomy" id="2100421"/>
    <lineage>
        <taxon>Viruses</taxon>
        <taxon>Duplodnaviria</taxon>
        <taxon>Heunggongvirae</taxon>
        <taxon>Uroviricota</taxon>
        <taxon>Caudoviricetes</taxon>
        <taxon>Peduoviridae</taxon>
        <taxon>Maltschvirus</taxon>
        <taxon>Maltschvirus maltsch</taxon>
    </lineage>
</organism>